<evidence type="ECO:0000313" key="8">
    <source>
        <dbReference type="EMBL" id="KAF3449655.1"/>
    </source>
</evidence>
<dbReference type="Pfam" id="PF18052">
    <property type="entry name" value="Rx_N"/>
    <property type="match status" value="1"/>
</dbReference>
<dbReference type="GO" id="GO:0098542">
    <property type="term" value="P:defense response to other organism"/>
    <property type="evidence" value="ECO:0007669"/>
    <property type="project" value="TreeGrafter"/>
</dbReference>
<feature type="domain" description="Disease resistance N-terminal" evidence="5">
    <location>
        <begin position="5"/>
        <end position="87"/>
    </location>
</feature>
<gene>
    <name evidence="8" type="ORF">FNV43_RR10386</name>
</gene>
<dbReference type="InterPro" id="IPR042197">
    <property type="entry name" value="Apaf_helical"/>
</dbReference>
<comment type="caution">
    <text evidence="8">The sequence shown here is derived from an EMBL/GenBank/DDBJ whole genome shotgun (WGS) entry which is preliminary data.</text>
</comment>
<sequence>MAESAVSFLLDNLTPLLQEEAQLLRGVRGQVRYIFDELAYIKAFLRVADVEEERDTYLKVWVELVRDVAYDMEDVLDEFKLRLTHFHGHGLSSSFRELYYFLKNLKARHRIASDIQEIKIRVKTIQKGRSRYKMIGTESSSVGLVNRRLVMYQGDALLLEEADLVGIGKPKSRLIEWLMTNDSGRQVVSVVGMGGSGKTTLVKQVYDDPKVQKRFKVHAWITVSRSVKMEDLLEDMVQQIFTVIRKPVPQQVNSMDNNRLREKIKDLLRQSRYLIVLDDVWDVEVWDAIKLALPSNNRYGSRIMVTTRNGEVASSCCVESHDFVYNLEPLPAEDSWELLCKKTFQGNPCPPSLEETCRCILKRCGGLPLAIVAISAVLATKDKASVDEWAMLCRTIGPEIEGNGKLDNMKRVLSLSFNDLPYYLKSCFLYLSMFPDFRKIENMRLIRLWIAEGFVIEKEGKTPEEVAEGYLKELLDRSLIQAARITNDGRIKSCQIHDLFRDIVIQKLRDQNFGAIAKEQGVTLPDKVRRLSVVKTLKNVENMNLSRLRSLLIFRAEDSLTEFPISRLFPRGLKLLKVLDLKGAPLEKFSSDICKLFYLRYLNLRETKVKQIPPSIKKLQNLETLNLKNSFVTELPAEILSLKRLRHLLVYRYEIESYAHFDSKIGVKAPDGIGVLRSLQKLCFIEANHENSTILTELGNLIQLRRLGIVKLKENGCLTLSSSIQKLTNLRSLNITSEEKSTMIDLQHISSPPQFLQRLYLTGRLENLPHWITCLQNLVKLSLKWSRLKEDPLVRLQHLPNLVHLEFLQVYEGESLHFKDGFPRLEFLGLDKLDALQLLTIEDGVMPLLEKLIIQRCKLLKKVPTGIEYLDNLKVLEFFDMPDELIMKLRPDGGEDYLKVAHVSAIYSSYWMDGGWDVYSIERFAERDSSPRHSTAMRSHHRSTLWKV</sequence>
<feature type="domain" description="NB-ARC" evidence="4">
    <location>
        <begin position="170"/>
        <end position="347"/>
    </location>
</feature>
<dbReference type="FunFam" id="3.40.50.300:FF:001091">
    <property type="entry name" value="Probable disease resistance protein At1g61300"/>
    <property type="match status" value="1"/>
</dbReference>
<reference evidence="8" key="1">
    <citation type="submission" date="2020-03" db="EMBL/GenBank/DDBJ databases">
        <title>A high-quality chromosome-level genome assembly of a woody plant with both climbing and erect habits, Rhamnella rubrinervis.</title>
        <authorList>
            <person name="Lu Z."/>
            <person name="Yang Y."/>
            <person name="Zhu X."/>
            <person name="Sun Y."/>
        </authorList>
    </citation>
    <scope>NUCLEOTIDE SEQUENCE</scope>
    <source>
        <strain evidence="8">BYM</strain>
        <tissue evidence="8">Leaf</tissue>
    </source>
</reference>
<dbReference type="Pfam" id="PF00931">
    <property type="entry name" value="NB-ARC"/>
    <property type="match status" value="1"/>
</dbReference>
<organism evidence="8 9">
    <name type="scientific">Rhamnella rubrinervis</name>
    <dbReference type="NCBI Taxonomy" id="2594499"/>
    <lineage>
        <taxon>Eukaryota</taxon>
        <taxon>Viridiplantae</taxon>
        <taxon>Streptophyta</taxon>
        <taxon>Embryophyta</taxon>
        <taxon>Tracheophyta</taxon>
        <taxon>Spermatophyta</taxon>
        <taxon>Magnoliopsida</taxon>
        <taxon>eudicotyledons</taxon>
        <taxon>Gunneridae</taxon>
        <taxon>Pentapetalae</taxon>
        <taxon>rosids</taxon>
        <taxon>fabids</taxon>
        <taxon>Rosales</taxon>
        <taxon>Rhamnaceae</taxon>
        <taxon>rhamnoid group</taxon>
        <taxon>Rhamneae</taxon>
        <taxon>Rhamnella</taxon>
    </lineage>
</organism>
<dbReference type="InterPro" id="IPR002182">
    <property type="entry name" value="NB-ARC"/>
</dbReference>
<proteinExistence type="predicted"/>
<dbReference type="SUPFAM" id="SSF52540">
    <property type="entry name" value="P-loop containing nucleoside triphosphate hydrolases"/>
    <property type="match status" value="1"/>
</dbReference>
<evidence type="ECO:0000259" key="6">
    <source>
        <dbReference type="Pfam" id="PF23559"/>
    </source>
</evidence>
<keyword evidence="2" id="KW-0547">Nucleotide-binding</keyword>
<dbReference type="Gene3D" id="3.80.10.10">
    <property type="entry name" value="Ribonuclease Inhibitor"/>
    <property type="match status" value="2"/>
</dbReference>
<dbReference type="OrthoDB" id="690341at2759"/>
<dbReference type="Gene3D" id="3.40.50.300">
    <property type="entry name" value="P-loop containing nucleotide triphosphate hydrolases"/>
    <property type="match status" value="1"/>
</dbReference>
<dbReference type="InterPro" id="IPR036388">
    <property type="entry name" value="WH-like_DNA-bd_sf"/>
</dbReference>
<feature type="domain" description="Disease resistance protein winged helix" evidence="6">
    <location>
        <begin position="433"/>
        <end position="504"/>
    </location>
</feature>
<keyword evidence="3" id="KW-0611">Plant defense</keyword>
<evidence type="ECO:0000259" key="4">
    <source>
        <dbReference type="Pfam" id="PF00931"/>
    </source>
</evidence>
<dbReference type="AlphaFoldDB" id="A0A8K0HD32"/>
<dbReference type="Pfam" id="PF23598">
    <property type="entry name" value="LRR_14"/>
    <property type="match status" value="1"/>
</dbReference>
<dbReference type="PANTHER" id="PTHR23155:SF1205">
    <property type="entry name" value="DISEASE RESISTANCE PROTEIN RPM1"/>
    <property type="match status" value="1"/>
</dbReference>
<dbReference type="Proteomes" id="UP000796880">
    <property type="component" value="Unassembled WGS sequence"/>
</dbReference>
<dbReference type="EMBL" id="VOIH02000004">
    <property type="protein sequence ID" value="KAF3449655.1"/>
    <property type="molecule type" value="Genomic_DNA"/>
</dbReference>
<dbReference type="InterPro" id="IPR032675">
    <property type="entry name" value="LRR_dom_sf"/>
</dbReference>
<evidence type="ECO:0000256" key="1">
    <source>
        <dbReference type="ARBA" id="ARBA00022737"/>
    </source>
</evidence>
<dbReference type="PANTHER" id="PTHR23155">
    <property type="entry name" value="DISEASE RESISTANCE PROTEIN RP"/>
    <property type="match status" value="1"/>
</dbReference>
<dbReference type="InterPro" id="IPR058922">
    <property type="entry name" value="WHD_DRP"/>
</dbReference>
<evidence type="ECO:0000313" key="9">
    <source>
        <dbReference type="Proteomes" id="UP000796880"/>
    </source>
</evidence>
<feature type="domain" description="Disease resistance R13L4/SHOC-2-like LRR" evidence="7">
    <location>
        <begin position="548"/>
        <end position="875"/>
    </location>
</feature>
<dbReference type="InterPro" id="IPR055414">
    <property type="entry name" value="LRR_R13L4/SHOC2-like"/>
</dbReference>
<dbReference type="SUPFAM" id="SSF52058">
    <property type="entry name" value="L domain-like"/>
    <property type="match status" value="1"/>
</dbReference>
<dbReference type="GO" id="GO:0043531">
    <property type="term" value="F:ADP binding"/>
    <property type="evidence" value="ECO:0007669"/>
    <property type="project" value="InterPro"/>
</dbReference>
<dbReference type="CDD" id="cd14798">
    <property type="entry name" value="RX-CC_like"/>
    <property type="match status" value="1"/>
</dbReference>
<dbReference type="InterPro" id="IPR027417">
    <property type="entry name" value="P-loop_NTPase"/>
</dbReference>
<dbReference type="FunFam" id="1.10.10.10:FF:000322">
    <property type="entry name" value="Probable disease resistance protein At1g63360"/>
    <property type="match status" value="1"/>
</dbReference>
<evidence type="ECO:0000259" key="7">
    <source>
        <dbReference type="Pfam" id="PF23598"/>
    </source>
</evidence>
<dbReference type="Gene3D" id="1.20.5.4130">
    <property type="match status" value="1"/>
</dbReference>
<evidence type="ECO:0000256" key="2">
    <source>
        <dbReference type="ARBA" id="ARBA00022741"/>
    </source>
</evidence>
<accession>A0A8K0HD32</accession>
<evidence type="ECO:0000259" key="5">
    <source>
        <dbReference type="Pfam" id="PF18052"/>
    </source>
</evidence>
<dbReference type="InterPro" id="IPR044974">
    <property type="entry name" value="Disease_R_plants"/>
</dbReference>
<dbReference type="InterPro" id="IPR041118">
    <property type="entry name" value="Rx_N"/>
</dbReference>
<evidence type="ECO:0008006" key="10">
    <source>
        <dbReference type="Google" id="ProtNLM"/>
    </source>
</evidence>
<keyword evidence="1" id="KW-0677">Repeat</keyword>
<keyword evidence="9" id="KW-1185">Reference proteome</keyword>
<dbReference type="Gene3D" id="1.10.8.430">
    <property type="entry name" value="Helical domain of apoptotic protease-activating factors"/>
    <property type="match status" value="1"/>
</dbReference>
<dbReference type="Pfam" id="PF23559">
    <property type="entry name" value="WHD_DRP"/>
    <property type="match status" value="1"/>
</dbReference>
<dbReference type="Gene3D" id="1.10.10.10">
    <property type="entry name" value="Winged helix-like DNA-binding domain superfamily/Winged helix DNA-binding domain"/>
    <property type="match status" value="1"/>
</dbReference>
<dbReference type="PRINTS" id="PR00364">
    <property type="entry name" value="DISEASERSIST"/>
</dbReference>
<dbReference type="InterPro" id="IPR038005">
    <property type="entry name" value="RX-like_CC"/>
</dbReference>
<evidence type="ECO:0000256" key="3">
    <source>
        <dbReference type="ARBA" id="ARBA00022821"/>
    </source>
</evidence>
<name>A0A8K0HD32_9ROSA</name>
<protein>
    <recommendedName>
        <fullName evidence="10">Disease resistance protein RPM1-like</fullName>
    </recommendedName>
</protein>